<dbReference type="SUPFAM" id="SSF48208">
    <property type="entry name" value="Six-hairpin glycosidases"/>
    <property type="match status" value="1"/>
</dbReference>
<dbReference type="Pfam" id="PF01204">
    <property type="entry name" value="Trehalase"/>
    <property type="match status" value="1"/>
</dbReference>
<evidence type="ECO:0000313" key="8">
    <source>
        <dbReference type="Proteomes" id="UP000185944"/>
    </source>
</evidence>
<evidence type="ECO:0000256" key="4">
    <source>
        <dbReference type="ARBA" id="ARBA00031637"/>
    </source>
</evidence>
<dbReference type="PANTHER" id="PTHR23403:SF1">
    <property type="entry name" value="TREHALASE"/>
    <property type="match status" value="1"/>
</dbReference>
<evidence type="ECO:0000256" key="6">
    <source>
        <dbReference type="SAM" id="SignalP"/>
    </source>
</evidence>
<dbReference type="GO" id="GO:0004555">
    <property type="term" value="F:alpha,alpha-trehalase activity"/>
    <property type="evidence" value="ECO:0007669"/>
    <property type="project" value="UniProtKB-EC"/>
</dbReference>
<evidence type="ECO:0000256" key="2">
    <source>
        <dbReference type="ARBA" id="ARBA00012757"/>
    </source>
</evidence>
<comment type="caution">
    <text evidence="7">The sequence shown here is derived from an EMBL/GenBank/DDBJ whole genome shotgun (WGS) entry which is preliminary data.</text>
</comment>
<gene>
    <name evidence="7" type="ORF">NEDG_02069</name>
</gene>
<organism evidence="7 8">
    <name type="scientific">Nematocida displodere</name>
    <dbReference type="NCBI Taxonomy" id="1805483"/>
    <lineage>
        <taxon>Eukaryota</taxon>
        <taxon>Fungi</taxon>
        <taxon>Fungi incertae sedis</taxon>
        <taxon>Microsporidia</taxon>
        <taxon>Nematocida</taxon>
    </lineage>
</organism>
<evidence type="ECO:0000256" key="5">
    <source>
        <dbReference type="SAM" id="MobiDB-lite"/>
    </source>
</evidence>
<dbReference type="GO" id="GO:0005993">
    <property type="term" value="P:trehalose catabolic process"/>
    <property type="evidence" value="ECO:0007669"/>
    <property type="project" value="TreeGrafter"/>
</dbReference>
<keyword evidence="8" id="KW-1185">Reference proteome</keyword>
<dbReference type="InterPro" id="IPR001661">
    <property type="entry name" value="Glyco_hydro_37"/>
</dbReference>
<feature type="chain" id="PRO_5008060474" description="alpha,alpha-trehalase" evidence="6">
    <location>
        <begin position="30"/>
        <end position="763"/>
    </location>
</feature>
<dbReference type="STRING" id="1805483.A0A177EKB2"/>
<feature type="region of interest" description="Disordered" evidence="5">
    <location>
        <begin position="61"/>
        <end position="85"/>
    </location>
</feature>
<dbReference type="EC" id="3.2.1.28" evidence="2"/>
<dbReference type="RefSeq" id="XP_067545760.1">
    <property type="nucleotide sequence ID" value="XM_067689487.1"/>
</dbReference>
<feature type="compositionally biased region" description="Low complexity" evidence="5">
    <location>
        <begin position="63"/>
        <end position="77"/>
    </location>
</feature>
<sequence length="763" mass="88266">MRRNLENKKERPILFLVAVFLALELLAASIPENMPEKEPSLFMRVVKRCSFRKDRLVVAYNPSSTSSDSSQEALDSSKNAAKHTRNNTKAIVRELEEYQFHEQLASTGKEMPPLSVFGPEPDEEVWKILVDLVVFSDLEDQKTAVDSNIQTPRNLLVKKHQEIFLRHKAFSFSKEKKRAMKKAFFQQFFLPPVDLVPHLPSPTNNHALSDFDTSSKYYPMLQTTIGLWKALGRTTPLHPNPSPDTSHSLNSLIALNKPFIVPGGRFREIYYWDSFWIAKGLLLTGHEDMASSMKDNFVQLISLFGFVPNGNRWYYQKRSQPPYFLQMLTDSREVLEDLAAHAKRQMLDPENKIRKEIIRDIGKIKRAKSNSMRMLKNGVKSFKQPKTQTHFPDLRKCVASAKITDKQLSAARKEYDFWTQEREVAVVPENTTHTRAYLLSVYSTDQTSPRAEMLKEDLETQFLYQQYLDASQNQDSATPTIFKDIVATTESGWDFSKRWREYSPSTKLYGFPATTRIVPVDLNAILLRNEWTLAEMYTQKGDIKQADYFIKRAINRAQGIDELLWDQEAYRWRDIFIKKLEGPNDSSQVVYIKQKKTDDAFYLSDLFPLFMNVVSDPDCFVLHFNQHHMWQAKTFLPLTSSHTTPHKAKKLSPSQVKTTEDALISQNSKNDQWDGHNIWPPLVQLTIEYLIRSKNIERALLVAKGYVEEMNRRYNEMDQEGLPEKLSDTHAPGEYTMQKGFGWSNGVLQWICFVFGDALDAQF</sequence>
<dbReference type="AlphaFoldDB" id="A0A177EKB2"/>
<evidence type="ECO:0000313" key="7">
    <source>
        <dbReference type="EMBL" id="OAG32318.1"/>
    </source>
</evidence>
<proteinExistence type="inferred from homology"/>
<keyword evidence="6" id="KW-0732">Signal</keyword>
<name>A0A177EKB2_9MICR</name>
<accession>A0A177EKB2</accession>
<dbReference type="InterPro" id="IPR012341">
    <property type="entry name" value="6hp_glycosidase-like_sf"/>
</dbReference>
<comment type="similarity">
    <text evidence="1">Belongs to the glycosyl hydrolase 37 family.</text>
</comment>
<dbReference type="InterPro" id="IPR008928">
    <property type="entry name" value="6-hairpin_glycosidase_sf"/>
</dbReference>
<dbReference type="EMBL" id="LTDL01000006">
    <property type="protein sequence ID" value="OAG32318.1"/>
    <property type="molecule type" value="Genomic_DNA"/>
</dbReference>
<evidence type="ECO:0000256" key="1">
    <source>
        <dbReference type="ARBA" id="ARBA00005615"/>
    </source>
</evidence>
<dbReference type="Proteomes" id="UP000185944">
    <property type="component" value="Unassembled WGS sequence"/>
</dbReference>
<dbReference type="PANTHER" id="PTHR23403">
    <property type="entry name" value="TREHALASE"/>
    <property type="match status" value="1"/>
</dbReference>
<reference evidence="7 8" key="1">
    <citation type="submission" date="2016-02" db="EMBL/GenBank/DDBJ databases">
        <title>Discovery of a natural microsporidian pathogen with a broad tissue tropism in Caenorhabditis elegans.</title>
        <authorList>
            <person name="Luallen R.J."/>
            <person name="Reinke A.W."/>
            <person name="Tong L."/>
            <person name="Botts M.R."/>
            <person name="Felix M.-A."/>
            <person name="Troemel E.R."/>
        </authorList>
    </citation>
    <scope>NUCLEOTIDE SEQUENCE [LARGE SCALE GENOMIC DNA]</scope>
    <source>
        <strain evidence="7 8">JUm2807</strain>
    </source>
</reference>
<feature type="signal peptide" evidence="6">
    <location>
        <begin position="1"/>
        <end position="29"/>
    </location>
</feature>
<dbReference type="GeneID" id="93648419"/>
<evidence type="ECO:0000256" key="3">
    <source>
        <dbReference type="ARBA" id="ARBA00030473"/>
    </source>
</evidence>
<dbReference type="Gene3D" id="1.50.10.10">
    <property type="match status" value="1"/>
</dbReference>
<dbReference type="OrthoDB" id="3542292at2759"/>
<dbReference type="VEuPathDB" id="MicrosporidiaDB:NEDG_02069"/>
<protein>
    <recommendedName>
        <fullName evidence="2">alpha,alpha-trehalase</fullName>
        <ecNumber evidence="2">3.2.1.28</ecNumber>
    </recommendedName>
    <alternativeName>
        <fullName evidence="3">Alpha,alpha-trehalase</fullName>
    </alternativeName>
    <alternativeName>
        <fullName evidence="4">Alpha,alpha-trehalose glucohydrolase</fullName>
    </alternativeName>
</protein>